<proteinExistence type="predicted"/>
<dbReference type="AlphaFoldDB" id="A0A4R0P538"/>
<dbReference type="CDD" id="cd07067">
    <property type="entry name" value="HP_PGM_like"/>
    <property type="match status" value="1"/>
</dbReference>
<dbReference type="EMBL" id="SJST01000008">
    <property type="protein sequence ID" value="TCD11962.1"/>
    <property type="molecule type" value="Genomic_DNA"/>
</dbReference>
<organism evidence="1 2">
    <name type="scientific">Oricola cellulosilytica</name>
    <dbReference type="NCBI Taxonomy" id="1429082"/>
    <lineage>
        <taxon>Bacteria</taxon>
        <taxon>Pseudomonadati</taxon>
        <taxon>Pseudomonadota</taxon>
        <taxon>Alphaproteobacteria</taxon>
        <taxon>Hyphomicrobiales</taxon>
        <taxon>Ahrensiaceae</taxon>
        <taxon>Oricola</taxon>
    </lineage>
</organism>
<dbReference type="InterPro" id="IPR013078">
    <property type="entry name" value="His_Pase_superF_clade-1"/>
</dbReference>
<comment type="caution">
    <text evidence="1">The sequence shown here is derived from an EMBL/GenBank/DDBJ whole genome shotgun (WGS) entry which is preliminary data.</text>
</comment>
<reference evidence="1 2" key="1">
    <citation type="journal article" date="2015" name="Antonie Van Leeuwenhoek">
        <title>Oricola cellulosilytica gen. nov., sp. nov., a cellulose-degrading bacterium of the family Phyllobacteriaceae isolated from surface seashore water, and emended descriptions of Mesorhizobium loti and Phyllobacterium myrsinacearum.</title>
        <authorList>
            <person name="Hameed A."/>
            <person name="Shahina M."/>
            <person name="Lai W.A."/>
            <person name="Lin S.Y."/>
            <person name="Young L.S."/>
            <person name="Liu Y.C."/>
            <person name="Hsu Y.H."/>
            <person name="Young C.C."/>
        </authorList>
    </citation>
    <scope>NUCLEOTIDE SEQUENCE [LARGE SCALE GENOMIC DNA]</scope>
    <source>
        <strain evidence="1 2">KCTC 52183</strain>
    </source>
</reference>
<evidence type="ECO:0000313" key="2">
    <source>
        <dbReference type="Proteomes" id="UP000291301"/>
    </source>
</evidence>
<dbReference type="InterPro" id="IPR029033">
    <property type="entry name" value="His_PPase_superfam"/>
</dbReference>
<dbReference type="Gene3D" id="3.40.50.1240">
    <property type="entry name" value="Phosphoglycerate mutase-like"/>
    <property type="match status" value="1"/>
</dbReference>
<dbReference type="SUPFAM" id="SSF53254">
    <property type="entry name" value="Phosphoglycerate mutase-like"/>
    <property type="match status" value="1"/>
</dbReference>
<protein>
    <submittedName>
        <fullName evidence="1">Histidine phosphatase family protein</fullName>
    </submittedName>
</protein>
<evidence type="ECO:0000313" key="1">
    <source>
        <dbReference type="EMBL" id="TCD11962.1"/>
    </source>
</evidence>
<gene>
    <name evidence="1" type="ORF">E0D97_15665</name>
</gene>
<sequence length="150" mass="16236">MRDFDRKLDDRGLEEAIAMGKLMGKRHLVPDLVICSTAARAVQTLDGINETLHLNDVTRYDQKLYATDAPGYLEIAAAAESDGDIMLVGHNPMMEDAAIALSRTGEDHALDALQMGFRTGGLAVIRFDGPASSFTTETGHLEAYLTPNDA</sequence>
<accession>A0A4R0P538</accession>
<name>A0A4R0P538_9HYPH</name>
<keyword evidence="2" id="KW-1185">Reference proteome</keyword>
<dbReference type="Proteomes" id="UP000291301">
    <property type="component" value="Unassembled WGS sequence"/>
</dbReference>
<dbReference type="OrthoDB" id="9810154at2"/>